<dbReference type="Pfam" id="PF08751">
    <property type="entry name" value="TrwC"/>
    <property type="match status" value="1"/>
</dbReference>
<dbReference type="RefSeq" id="WP_121938348.1">
    <property type="nucleotide sequence ID" value="NZ_REFR01000010.1"/>
</dbReference>
<dbReference type="Gene3D" id="3.40.50.300">
    <property type="entry name" value="P-loop containing nucleotide triphosphate hydrolases"/>
    <property type="match status" value="2"/>
</dbReference>
<evidence type="ECO:0000259" key="2">
    <source>
        <dbReference type="Pfam" id="PF08751"/>
    </source>
</evidence>
<evidence type="ECO:0000313" key="4">
    <source>
        <dbReference type="Proteomes" id="UP000271227"/>
    </source>
</evidence>
<protein>
    <submittedName>
        <fullName evidence="3">Conjugative relaxase-like TrwC/TraI family protein</fullName>
    </submittedName>
</protein>
<gene>
    <name evidence="3" type="ORF">BXY39_1692</name>
</gene>
<feature type="compositionally biased region" description="Basic and acidic residues" evidence="1">
    <location>
        <begin position="916"/>
        <end position="926"/>
    </location>
</feature>
<feature type="domain" description="TrwC relaxase" evidence="2">
    <location>
        <begin position="14"/>
        <end position="280"/>
    </location>
</feature>
<accession>A0A3M0CHC8</accession>
<dbReference type="Pfam" id="PF13604">
    <property type="entry name" value="AAA_30"/>
    <property type="match status" value="1"/>
</dbReference>
<feature type="compositionally biased region" description="Basic and acidic residues" evidence="1">
    <location>
        <begin position="947"/>
        <end position="974"/>
    </location>
</feature>
<comment type="caution">
    <text evidence="3">The sequence shown here is derived from an EMBL/GenBank/DDBJ whole genome shotgun (WGS) entry which is preliminary data.</text>
</comment>
<dbReference type="AlphaFoldDB" id="A0A3M0CHC8"/>
<dbReference type="NCBIfam" id="NF041492">
    <property type="entry name" value="MobF"/>
    <property type="match status" value="1"/>
</dbReference>
<name>A0A3M0CHC8_9PROT</name>
<dbReference type="Gene3D" id="2.30.30.940">
    <property type="match status" value="1"/>
</dbReference>
<dbReference type="InterPro" id="IPR014862">
    <property type="entry name" value="TrwC"/>
</dbReference>
<dbReference type="OrthoDB" id="98563at2"/>
<proteinExistence type="predicted"/>
<reference evidence="3 4" key="1">
    <citation type="submission" date="2018-10" db="EMBL/GenBank/DDBJ databases">
        <title>Genomic Encyclopedia of Archaeal and Bacterial Type Strains, Phase II (KMG-II): from individual species to whole genera.</title>
        <authorList>
            <person name="Goeker M."/>
        </authorList>
    </citation>
    <scope>NUCLEOTIDE SEQUENCE [LARGE SCALE GENOMIC DNA]</scope>
    <source>
        <strain evidence="3 4">DSM 25217</strain>
    </source>
</reference>
<keyword evidence="4" id="KW-1185">Reference proteome</keyword>
<feature type="region of interest" description="Disordered" evidence="1">
    <location>
        <begin position="916"/>
        <end position="974"/>
    </location>
</feature>
<dbReference type="InterPro" id="IPR027417">
    <property type="entry name" value="P-loop_NTPase"/>
</dbReference>
<evidence type="ECO:0000313" key="3">
    <source>
        <dbReference type="EMBL" id="RMB09044.1"/>
    </source>
</evidence>
<dbReference type="SUPFAM" id="SSF52540">
    <property type="entry name" value="P-loop containing nucleoside triphosphate hydrolases"/>
    <property type="match status" value="2"/>
</dbReference>
<sequence>MLSIGKIDASPGVAARYYKQGDYYTKSTQEVSAWAGKGSQLLGLNGPVKARDLEKVLSGILPKGHTAGWANNHKGHAKGWDLTFSAPKGVSVMATVGTDNRLVQAHRESVKEALSWMETYAYVRVRSEDKSIVFKQTGNLVAGMFTEFFSRALDPQLHTHCPVANMTYDTERTGWYALHSDALYKMKMAAGQIYRNALAFRARELGYAITANARTGLFDITGVPESLLDIYSQRRKEIKEHADKEGWKSAEDLARATLLTRPNKKHADHESIMGDLRLRAKDNLLSLAKLKLHAEQREAPVQRDTKHARRAVKLGLSHLSSREAVFEHGHAVQESLKTNIGQVTLEDIEAELPEQSGRYRYQSTQQQTGGKRIYQGHTLENSVVWETRLWKLLERGRRVVRPLANEKRTHTALAVSSLTQEQKGAARYVLRSRNRFLSIEGVAGAGKSHLIRTLVEAVPSRIFYALAPTASAALDLGESAGIQGGTLAGFLQKGGRDTNHKTILVVDEASMSSTRQAVRLMQIAEKKFARILFTGQRKQFDSIEQGKPYSLMLDAGLEGPYLKKSYRQKNGAMKYLVAAAKDGKVSSVFNLLGDRVEEIDNECLAKEVADKWIGHAKRDHIQIASLDNKGRIAINGYIRDHLQSDGIISSRDHQFHVLSSKALTPAQLTLADYYDKGDRVVFHMGHNSMDVEKDEQYEVLQVKSGMVHLKPRKSGKPLIFDPLTSTTKGMSLYRYLSRELSVGDKIQWRQNLSNGHNIQNGHTGKVVAINGDKATITFDHGVQSTIDLKEHPYWDHGYAITTYKQQGKTTPINWIVANTQNSPEINQKTLYVSVSRAQYSVQIFTDNVKRFRSTIEKNPGGKTSSLEGLGVDIKLPEAEDRRIPETRHLEKIFDRFPENIRTSAMNVLDIFEQRRRTHEQHADRHPTISKATKSLGKDLKTSAAEQTRSRENEAGHDARTAEPSHSRAYEGIER</sequence>
<evidence type="ECO:0000256" key="1">
    <source>
        <dbReference type="SAM" id="MobiDB-lite"/>
    </source>
</evidence>
<dbReference type="Proteomes" id="UP000271227">
    <property type="component" value="Unassembled WGS sequence"/>
</dbReference>
<dbReference type="InterPro" id="IPR014059">
    <property type="entry name" value="TraI/TrwC_relax"/>
</dbReference>
<organism evidence="3 4">
    <name type="scientific">Eilatimonas milleporae</name>
    <dbReference type="NCBI Taxonomy" id="911205"/>
    <lineage>
        <taxon>Bacteria</taxon>
        <taxon>Pseudomonadati</taxon>
        <taxon>Pseudomonadota</taxon>
        <taxon>Alphaproteobacteria</taxon>
        <taxon>Kordiimonadales</taxon>
        <taxon>Kordiimonadaceae</taxon>
        <taxon>Eilatimonas</taxon>
    </lineage>
</organism>
<dbReference type="SUPFAM" id="SSF55464">
    <property type="entry name" value="Origin of replication-binding domain, RBD-like"/>
    <property type="match status" value="1"/>
</dbReference>
<dbReference type="EMBL" id="REFR01000010">
    <property type="protein sequence ID" value="RMB09044.1"/>
    <property type="molecule type" value="Genomic_DNA"/>
</dbReference>
<dbReference type="InParanoid" id="A0A3M0CHC8"/>
<dbReference type="NCBIfam" id="TIGR02686">
    <property type="entry name" value="relax_trwC"/>
    <property type="match status" value="1"/>
</dbReference>